<dbReference type="InterPro" id="IPR053154">
    <property type="entry name" value="c-di-AMP_regulator"/>
</dbReference>
<evidence type="ECO:0000313" key="4">
    <source>
        <dbReference type="Proteomes" id="UP001178888"/>
    </source>
</evidence>
<dbReference type="RefSeq" id="WP_133339340.1">
    <property type="nucleotide sequence ID" value="NZ_JAVGVR010000001.1"/>
</dbReference>
<name>A0A4V3AT14_9BACI</name>
<dbReference type="EMBL" id="SMYO01000020">
    <property type="protein sequence ID" value="TDK57222.1"/>
    <property type="molecule type" value="Genomic_DNA"/>
</dbReference>
<dbReference type="Proteomes" id="UP001178888">
    <property type="component" value="Unassembled WGS sequence"/>
</dbReference>
<gene>
    <name evidence="2" type="ORF">E2K98_26010</name>
    <name evidence="1" type="ORF">RCG21_03515</name>
</gene>
<dbReference type="AlphaFoldDB" id="A0A4V3AT14"/>
<dbReference type="InterPro" id="IPR012505">
    <property type="entry name" value="YbbR"/>
</dbReference>
<protein>
    <submittedName>
        <fullName evidence="1">CdaR family protein</fullName>
    </submittedName>
    <submittedName>
        <fullName evidence="2">YbbR-like domain-containing protein</fullName>
    </submittedName>
</protein>
<dbReference type="PANTHER" id="PTHR37804:SF1">
    <property type="entry name" value="CDAA REGULATORY PROTEIN CDAR"/>
    <property type="match status" value="1"/>
</dbReference>
<reference evidence="1" key="2">
    <citation type="submission" date="2023-08" db="EMBL/GenBank/DDBJ databases">
        <title>Nitrogen cycling bacteria in agricultural field soils.</title>
        <authorList>
            <person name="Jang J."/>
        </authorList>
    </citation>
    <scope>NUCLEOTIDE SEQUENCE</scope>
    <source>
        <strain evidence="1">PS3-36</strain>
    </source>
</reference>
<dbReference type="Gene3D" id="2.170.120.40">
    <property type="entry name" value="YbbR-like domain"/>
    <property type="match status" value="2"/>
</dbReference>
<proteinExistence type="predicted"/>
<dbReference type="Pfam" id="PF07949">
    <property type="entry name" value="YbbR"/>
    <property type="match status" value="4"/>
</dbReference>
<evidence type="ECO:0000313" key="2">
    <source>
        <dbReference type="EMBL" id="TDK57222.1"/>
    </source>
</evidence>
<accession>A0A4V3AT14</accession>
<reference evidence="2 3" key="1">
    <citation type="submission" date="2019-03" db="EMBL/GenBank/DDBJ databases">
        <title>Bacillus niacini sp. nov. a Nicotinate-Metabolizing Mesophile Isolated from Soil.</title>
        <authorList>
            <person name="Zhang G."/>
        </authorList>
    </citation>
    <scope>NUCLEOTIDE SEQUENCE [LARGE SCALE GENOMIC DNA]</scope>
    <source>
        <strain evidence="2 3">WN066</strain>
    </source>
</reference>
<evidence type="ECO:0000313" key="1">
    <source>
        <dbReference type="EMBL" id="MDQ6595493.1"/>
    </source>
</evidence>
<dbReference type="PANTHER" id="PTHR37804">
    <property type="entry name" value="CDAA REGULATORY PROTEIN CDAR"/>
    <property type="match status" value="1"/>
</dbReference>
<dbReference type="EMBL" id="JAVGVR010000001">
    <property type="protein sequence ID" value="MDQ6595493.1"/>
    <property type="molecule type" value="Genomic_DNA"/>
</dbReference>
<keyword evidence="4" id="KW-1185">Reference proteome</keyword>
<comment type="caution">
    <text evidence="2">The sequence shown here is derived from an EMBL/GenBank/DDBJ whole genome shotgun (WGS) entry which is preliminary data.</text>
</comment>
<evidence type="ECO:0000313" key="3">
    <source>
        <dbReference type="Proteomes" id="UP000295132"/>
    </source>
</evidence>
<organism evidence="2 3">
    <name type="scientific">Bacillus salipaludis</name>
    <dbReference type="NCBI Taxonomy" id="2547811"/>
    <lineage>
        <taxon>Bacteria</taxon>
        <taxon>Bacillati</taxon>
        <taxon>Bacillota</taxon>
        <taxon>Bacilli</taxon>
        <taxon>Bacillales</taxon>
        <taxon>Bacillaceae</taxon>
        <taxon>Bacillus</taxon>
    </lineage>
</organism>
<sequence length="408" mass="44945">MDKLMDNRWFIKILALVLAVLLYSSVPHTTNSTKFTGVNVPGEQTTETLNDVPVKVYYDTENLVVSGIPNKVKLTLKGPVTHIQNAKALRNFEVYVDLTKAKIGHQTVKLKIKDLSDKLKATIKPSRVNVSVQEKITQEYKVDTEFNQGLLQEGFAAGQPVVEPNKVKITGAKNLIDRISYVKATLNVKDQINKTISQEANIQVLDRDLNKLDVEVDPSTVRVTIPVKDISKKVPIDIKQIGTPPSGVTIDSITLDTKDAVIIGSEHALKNAHVRVEVDVSKIDDNKTMDLPVIISNGITKVSPEMVTATIVVKKQEEKTISGIPLTILGLSDQYSAEINNPDNVDITVNGPSSMVNKLKSKDFNVFIDVSNLKEGDHNVKIQVEGPSEVDWELDQSRANVTITKNNA</sequence>
<dbReference type="Proteomes" id="UP000295132">
    <property type="component" value="Unassembled WGS sequence"/>
</dbReference>
<dbReference type="Gene3D" id="2.170.120.30">
    <property type="match status" value="2"/>
</dbReference>